<sequence>MMERENSNRTRKITLRLTAEEYVKIEQKWKISTCRKLSDYLRKHLFDKSITTTYRNQSLDDFIEETIVLRKELNAIGINLNQTVKKLHTLQQIPEFKVWIISFEIDKKIINDKIDLIGRHTSKITDKWLQS</sequence>
<evidence type="ECO:0000313" key="2">
    <source>
        <dbReference type="Proteomes" id="UP001151079"/>
    </source>
</evidence>
<keyword evidence="2" id="KW-1185">Reference proteome</keyword>
<dbReference type="Proteomes" id="UP001151079">
    <property type="component" value="Unassembled WGS sequence"/>
</dbReference>
<evidence type="ECO:0000313" key="1">
    <source>
        <dbReference type="EMBL" id="MCV9926624.1"/>
    </source>
</evidence>
<proteinExistence type="predicted"/>
<reference evidence="1" key="1">
    <citation type="submission" date="2022-10" db="EMBL/GenBank/DDBJ databases">
        <title>Two novel species of Flavobacterium.</title>
        <authorList>
            <person name="Liu Q."/>
            <person name="Xin Y.-H."/>
        </authorList>
    </citation>
    <scope>NUCLEOTIDE SEQUENCE</scope>
    <source>
        <strain evidence="1">LS1R49</strain>
    </source>
</reference>
<accession>A0A9X3C432</accession>
<dbReference type="AlphaFoldDB" id="A0A9X3C432"/>
<protein>
    <submittedName>
        <fullName evidence="1">Plasmid mobilization relaxosome protein MobC</fullName>
    </submittedName>
</protein>
<name>A0A9X3C432_9FLAO</name>
<gene>
    <name evidence="1" type="ORF">OIU83_03135</name>
</gene>
<dbReference type="EMBL" id="JAOZEW010000002">
    <property type="protein sequence ID" value="MCV9926624.1"/>
    <property type="molecule type" value="Genomic_DNA"/>
</dbReference>
<organism evidence="1 2">
    <name type="scientific">Flavobacterium shii</name>
    <dbReference type="NCBI Taxonomy" id="2987687"/>
    <lineage>
        <taxon>Bacteria</taxon>
        <taxon>Pseudomonadati</taxon>
        <taxon>Bacteroidota</taxon>
        <taxon>Flavobacteriia</taxon>
        <taxon>Flavobacteriales</taxon>
        <taxon>Flavobacteriaceae</taxon>
        <taxon>Flavobacterium</taxon>
    </lineage>
</organism>
<comment type="caution">
    <text evidence="1">The sequence shown here is derived from an EMBL/GenBank/DDBJ whole genome shotgun (WGS) entry which is preliminary data.</text>
</comment>
<dbReference type="Pfam" id="PF19514">
    <property type="entry name" value="MobC_2"/>
    <property type="match status" value="1"/>
</dbReference>
<dbReference type="InterPro" id="IPR045788">
    <property type="entry name" value="MobC_2"/>
</dbReference>
<dbReference type="RefSeq" id="WP_264204813.1">
    <property type="nucleotide sequence ID" value="NZ_JAOZEW010000002.1"/>
</dbReference>